<dbReference type="InterPro" id="IPR004150">
    <property type="entry name" value="NAD_DNA_ligase_OB"/>
</dbReference>
<reference evidence="8" key="1">
    <citation type="submission" date="2020-11" db="EMBL/GenBank/DDBJ databases">
        <authorList>
            <person name="Tran Van P."/>
        </authorList>
    </citation>
    <scope>NUCLEOTIDE SEQUENCE</scope>
</reference>
<feature type="region of interest" description="Disordered" evidence="6">
    <location>
        <begin position="715"/>
        <end position="744"/>
    </location>
</feature>
<dbReference type="GO" id="GO:0006260">
    <property type="term" value="P:DNA replication"/>
    <property type="evidence" value="ECO:0007669"/>
    <property type="project" value="UniProtKB-KW"/>
</dbReference>
<sequence>MKKEKKSNKLNGGSSSTAAISTLTIAEVSSTNSSLGDHSNNNVQIAVQSDENQQMNAEKAGSSNTPGIPEQILVPSNEKELVASTGYGMGDVITKTGNAGDLRVATLGTQQVVPHGGDKILNKFYKKNATGLSVEFIAGNISEIVQKFLNARISQVVVSTSTGSSVSLGFNDISKASQGGLQKIAKALMDLFTRGESNSRTVNAITNFSTVKTPALEQENNTHGNDQQPSDSVSNIQSDDVEVGSTTINDQSTSIISSDGEDKQIPVQQAIPIVLKKSEELAAQTAQDISVGDDVAASVISNDNHSDSSEIQLQATVQQFINKDGTAPSVQLAAPKSLDKNSGKKDTQPKLIPTGVPLVASKDSNQVNNVQGNSKQPSYPDKNNPAPQNAKTNNVDEMLGFYNRICDNRHELGYDVDGVVYKINNLQLQEHLENTNKAPRESTAHKLPATQGKTKIKKISVQVGKTGQLTPIAELVPINIGGVLITRANLYNKDEIKRKDIREGDIVVVERAGDVISRIVEVDKKSRSRNTPKFIFPDTCPECGSAVDIFKDEATARCSGENGCQAQRIGKLKYFVEVLDIKGFGSNQVEFLYDLGTLAMALSKFLDPKNDVAFRRIFGTEKNKGILIHFLNDILGFAGKNAIQDIEFLSTIQDPDIAAKKQSIVDVLCRDSTGAQYICEMVRPESLRSYCLKGEEFLQKETERVLKLIKPDVLPSESTHQCESGNRLVPSDADNEPPLEKEDA</sequence>
<dbReference type="GO" id="GO:0006281">
    <property type="term" value="P:DNA repair"/>
    <property type="evidence" value="ECO:0007669"/>
    <property type="project" value="InterPro"/>
</dbReference>
<comment type="catalytic activity">
    <reaction evidence="5">
        <text>NAD(+) + (deoxyribonucleotide)n-3'-hydroxyl + 5'-phospho-(deoxyribonucleotide)m = (deoxyribonucleotide)n+m + AMP + beta-nicotinamide D-nucleotide.</text>
        <dbReference type="EC" id="6.5.1.2"/>
    </reaction>
</comment>
<evidence type="ECO:0000256" key="1">
    <source>
        <dbReference type="ARBA" id="ARBA00012722"/>
    </source>
</evidence>
<evidence type="ECO:0000256" key="5">
    <source>
        <dbReference type="ARBA" id="ARBA00034005"/>
    </source>
</evidence>
<protein>
    <recommendedName>
        <fullName evidence="1">DNA ligase (NAD(+))</fullName>
        <ecNumber evidence="1">6.5.1.2</ecNumber>
    </recommendedName>
</protein>
<evidence type="ECO:0000256" key="4">
    <source>
        <dbReference type="ARBA" id="ARBA00023027"/>
    </source>
</evidence>
<feature type="region of interest" description="Disordered" evidence="6">
    <location>
        <begin position="218"/>
        <end position="237"/>
    </location>
</feature>
<dbReference type="SUPFAM" id="SSF47781">
    <property type="entry name" value="RuvA domain 2-like"/>
    <property type="match status" value="1"/>
</dbReference>
<evidence type="ECO:0000259" key="7">
    <source>
        <dbReference type="SMART" id="SM00532"/>
    </source>
</evidence>
<feature type="compositionally biased region" description="Polar residues" evidence="6">
    <location>
        <begin position="362"/>
        <end position="377"/>
    </location>
</feature>
<dbReference type="SMART" id="SM00532">
    <property type="entry name" value="LIGANc"/>
    <property type="match status" value="1"/>
</dbReference>
<dbReference type="InterPro" id="IPR013839">
    <property type="entry name" value="DNAligase_adenylation"/>
</dbReference>
<dbReference type="EMBL" id="OD008011">
    <property type="protein sequence ID" value="CAD7414533.1"/>
    <property type="molecule type" value="Genomic_DNA"/>
</dbReference>
<feature type="region of interest" description="Disordered" evidence="6">
    <location>
        <begin position="332"/>
        <end position="392"/>
    </location>
</feature>
<organism evidence="8">
    <name type="scientific">Timema poppense</name>
    <name type="common">Walking stick</name>
    <dbReference type="NCBI Taxonomy" id="170557"/>
    <lineage>
        <taxon>Eukaryota</taxon>
        <taxon>Metazoa</taxon>
        <taxon>Ecdysozoa</taxon>
        <taxon>Arthropoda</taxon>
        <taxon>Hexapoda</taxon>
        <taxon>Insecta</taxon>
        <taxon>Pterygota</taxon>
        <taxon>Neoptera</taxon>
        <taxon>Polyneoptera</taxon>
        <taxon>Phasmatodea</taxon>
        <taxon>Timematodea</taxon>
        <taxon>Timematoidea</taxon>
        <taxon>Timematidae</taxon>
        <taxon>Timema</taxon>
    </lineage>
</organism>
<dbReference type="Pfam" id="PF12784">
    <property type="entry name" value="PDDEXK_2"/>
    <property type="match status" value="1"/>
</dbReference>
<evidence type="ECO:0000313" key="8">
    <source>
        <dbReference type="EMBL" id="CAD7414533.1"/>
    </source>
</evidence>
<dbReference type="Gene3D" id="6.20.10.30">
    <property type="match status" value="1"/>
</dbReference>
<keyword evidence="4" id="KW-0520">NAD</keyword>
<dbReference type="EC" id="6.5.1.2" evidence="1"/>
<name>A0A7R9HA17_TIMPO</name>
<dbReference type="Pfam" id="PF03120">
    <property type="entry name" value="OB_DNA_ligase"/>
    <property type="match status" value="1"/>
</dbReference>
<dbReference type="SUPFAM" id="SSF50249">
    <property type="entry name" value="Nucleic acid-binding proteins"/>
    <property type="match status" value="1"/>
</dbReference>
<accession>A0A7R9HA17</accession>
<proteinExistence type="predicted"/>
<dbReference type="SUPFAM" id="SSF56091">
    <property type="entry name" value="DNA ligase/mRNA capping enzyme, catalytic domain"/>
    <property type="match status" value="1"/>
</dbReference>
<evidence type="ECO:0000256" key="3">
    <source>
        <dbReference type="ARBA" id="ARBA00022705"/>
    </source>
</evidence>
<keyword evidence="2" id="KW-0436">Ligase</keyword>
<dbReference type="GO" id="GO:0003911">
    <property type="term" value="F:DNA ligase (NAD+) activity"/>
    <property type="evidence" value="ECO:0007669"/>
    <property type="project" value="UniProtKB-EC"/>
</dbReference>
<gene>
    <name evidence="8" type="ORF">TPSB3V08_LOCUS9735</name>
</gene>
<dbReference type="Pfam" id="PF01653">
    <property type="entry name" value="DNA_ligase_aden"/>
    <property type="match status" value="1"/>
</dbReference>
<evidence type="ECO:0000256" key="6">
    <source>
        <dbReference type="SAM" id="MobiDB-lite"/>
    </source>
</evidence>
<dbReference type="Gene3D" id="3.30.1490.70">
    <property type="match status" value="1"/>
</dbReference>
<dbReference type="InterPro" id="IPR010994">
    <property type="entry name" value="RuvA_2-like"/>
</dbReference>
<feature type="domain" description="NAD-dependent DNA ligase N-terminal" evidence="7">
    <location>
        <begin position="277"/>
        <end position="580"/>
    </location>
</feature>
<dbReference type="AlphaFoldDB" id="A0A7R9HA17"/>
<evidence type="ECO:0000256" key="2">
    <source>
        <dbReference type="ARBA" id="ARBA00022598"/>
    </source>
</evidence>
<dbReference type="InterPro" id="IPR012340">
    <property type="entry name" value="NA-bd_OB-fold"/>
</dbReference>
<feature type="compositionally biased region" description="Basic and acidic residues" evidence="6">
    <location>
        <begin position="337"/>
        <end position="348"/>
    </location>
</feature>
<dbReference type="InterPro" id="IPR013840">
    <property type="entry name" value="DNAligase_N"/>
</dbReference>
<dbReference type="Gene3D" id="2.40.50.140">
    <property type="entry name" value="Nucleic acid-binding proteins"/>
    <property type="match status" value="1"/>
</dbReference>
<keyword evidence="3" id="KW-0235">DNA replication</keyword>